<protein>
    <recommendedName>
        <fullName evidence="7">mTERF domain-containing protein 1, mitochondrial</fullName>
    </recommendedName>
</protein>
<feature type="region of interest" description="Disordered" evidence="4">
    <location>
        <begin position="706"/>
        <end position="856"/>
    </location>
</feature>
<keyword evidence="2" id="KW-0806">Transcription termination</keyword>
<feature type="compositionally biased region" description="Acidic residues" evidence="4">
    <location>
        <begin position="968"/>
        <end position="977"/>
    </location>
</feature>
<evidence type="ECO:0000256" key="2">
    <source>
        <dbReference type="ARBA" id="ARBA00022472"/>
    </source>
</evidence>
<dbReference type="EMBL" id="DF237693">
    <property type="protein sequence ID" value="GAQ91213.1"/>
    <property type="molecule type" value="Genomic_DNA"/>
</dbReference>
<feature type="compositionally biased region" description="Basic and acidic residues" evidence="4">
    <location>
        <begin position="456"/>
        <end position="467"/>
    </location>
</feature>
<feature type="compositionally biased region" description="Gly residues" evidence="4">
    <location>
        <begin position="223"/>
        <end position="237"/>
    </location>
</feature>
<dbReference type="GO" id="GO:0003676">
    <property type="term" value="F:nucleic acid binding"/>
    <property type="evidence" value="ECO:0007669"/>
    <property type="project" value="InterPro"/>
</dbReference>
<keyword evidence="2" id="KW-0805">Transcription regulation</keyword>
<feature type="compositionally biased region" description="Basic and acidic residues" evidence="4">
    <location>
        <begin position="978"/>
        <end position="989"/>
    </location>
</feature>
<evidence type="ECO:0000256" key="4">
    <source>
        <dbReference type="SAM" id="MobiDB-lite"/>
    </source>
</evidence>
<dbReference type="InterPro" id="IPR003690">
    <property type="entry name" value="MTERF"/>
</dbReference>
<feature type="region of interest" description="Disordered" evidence="4">
    <location>
        <begin position="391"/>
        <end position="693"/>
    </location>
</feature>
<comment type="similarity">
    <text evidence="1">Belongs to the mTERF family.</text>
</comment>
<feature type="compositionally biased region" description="Basic and acidic residues" evidence="4">
    <location>
        <begin position="252"/>
        <end position="267"/>
    </location>
</feature>
<reference evidence="5 6" key="1">
    <citation type="journal article" date="2014" name="Nat. Commun.">
        <title>Klebsormidium flaccidum genome reveals primary factors for plant terrestrial adaptation.</title>
        <authorList>
            <person name="Hori K."/>
            <person name="Maruyama F."/>
            <person name="Fujisawa T."/>
            <person name="Togashi T."/>
            <person name="Yamamoto N."/>
            <person name="Seo M."/>
            <person name="Sato S."/>
            <person name="Yamada T."/>
            <person name="Mori H."/>
            <person name="Tajima N."/>
            <person name="Moriyama T."/>
            <person name="Ikeuchi M."/>
            <person name="Watanabe M."/>
            <person name="Wada H."/>
            <person name="Kobayashi K."/>
            <person name="Saito M."/>
            <person name="Masuda T."/>
            <person name="Sasaki-Sekimoto Y."/>
            <person name="Mashiguchi K."/>
            <person name="Awai K."/>
            <person name="Shimojima M."/>
            <person name="Masuda S."/>
            <person name="Iwai M."/>
            <person name="Nobusawa T."/>
            <person name="Narise T."/>
            <person name="Kondo S."/>
            <person name="Saito H."/>
            <person name="Sato R."/>
            <person name="Murakawa M."/>
            <person name="Ihara Y."/>
            <person name="Oshima-Yamada Y."/>
            <person name="Ohtaka K."/>
            <person name="Satoh M."/>
            <person name="Sonobe K."/>
            <person name="Ishii M."/>
            <person name="Ohtani R."/>
            <person name="Kanamori-Sato M."/>
            <person name="Honoki R."/>
            <person name="Miyazaki D."/>
            <person name="Mochizuki H."/>
            <person name="Umetsu J."/>
            <person name="Higashi K."/>
            <person name="Shibata D."/>
            <person name="Kamiya Y."/>
            <person name="Sato N."/>
            <person name="Nakamura Y."/>
            <person name="Tabata S."/>
            <person name="Ida S."/>
            <person name="Kurokawa K."/>
            <person name="Ohta H."/>
        </authorList>
    </citation>
    <scope>NUCLEOTIDE SEQUENCE [LARGE SCALE GENOMIC DNA]</scope>
    <source>
        <strain evidence="5 6">NIES-2285</strain>
    </source>
</reference>
<feature type="compositionally biased region" description="Basic and acidic residues" evidence="4">
    <location>
        <begin position="430"/>
        <end position="443"/>
    </location>
</feature>
<feature type="compositionally biased region" description="Basic residues" evidence="4">
    <location>
        <begin position="1689"/>
        <end position="1722"/>
    </location>
</feature>
<feature type="compositionally biased region" description="Basic and acidic residues" evidence="4">
    <location>
        <begin position="771"/>
        <end position="785"/>
    </location>
</feature>
<feature type="compositionally biased region" description="Basic and acidic residues" evidence="4">
    <location>
        <begin position="725"/>
        <end position="745"/>
    </location>
</feature>
<proteinExistence type="inferred from homology"/>
<dbReference type="Pfam" id="PF02536">
    <property type="entry name" value="mTERF"/>
    <property type="match status" value="1"/>
</dbReference>
<evidence type="ECO:0000313" key="5">
    <source>
        <dbReference type="EMBL" id="GAQ91213.1"/>
    </source>
</evidence>
<feature type="region of interest" description="Disordered" evidence="4">
    <location>
        <begin position="325"/>
        <end position="369"/>
    </location>
</feature>
<feature type="compositionally biased region" description="Polar residues" evidence="4">
    <location>
        <begin position="491"/>
        <end position="507"/>
    </location>
</feature>
<feature type="compositionally biased region" description="Basic and acidic residues" evidence="4">
    <location>
        <begin position="1061"/>
        <end position="1074"/>
    </location>
</feature>
<dbReference type="PANTHER" id="PTHR13068:SF112">
    <property type="entry name" value="TRANSCRIPTION TERMINATION FACTOR 3, MITOCHONDRIAL"/>
    <property type="match status" value="1"/>
</dbReference>
<dbReference type="Gene3D" id="1.25.70.10">
    <property type="entry name" value="Transcription termination factor 3, mitochondrial"/>
    <property type="match status" value="1"/>
</dbReference>
<keyword evidence="6" id="KW-1185">Reference proteome</keyword>
<feature type="compositionally biased region" description="Polar residues" evidence="4">
    <location>
        <begin position="342"/>
        <end position="368"/>
    </location>
</feature>
<keyword evidence="2" id="KW-0804">Transcription</keyword>
<dbReference type="OMA" id="SAMRRHH"/>
<feature type="region of interest" description="Disordered" evidence="4">
    <location>
        <begin position="1"/>
        <end position="20"/>
    </location>
</feature>
<feature type="region of interest" description="Disordered" evidence="4">
    <location>
        <begin position="134"/>
        <end position="304"/>
    </location>
</feature>
<dbReference type="GO" id="GO:0006353">
    <property type="term" value="P:DNA-templated transcription termination"/>
    <property type="evidence" value="ECO:0007669"/>
    <property type="project" value="UniProtKB-KW"/>
</dbReference>
<evidence type="ECO:0008006" key="7">
    <source>
        <dbReference type="Google" id="ProtNLM"/>
    </source>
</evidence>
<keyword evidence="3" id="KW-0809">Transit peptide</keyword>
<organism evidence="5 6">
    <name type="scientific">Klebsormidium nitens</name>
    <name type="common">Green alga</name>
    <name type="synonym">Ulothrix nitens</name>
    <dbReference type="NCBI Taxonomy" id="105231"/>
    <lineage>
        <taxon>Eukaryota</taxon>
        <taxon>Viridiplantae</taxon>
        <taxon>Streptophyta</taxon>
        <taxon>Klebsormidiophyceae</taxon>
        <taxon>Klebsormidiales</taxon>
        <taxon>Klebsormidiaceae</taxon>
        <taxon>Klebsormidium</taxon>
    </lineage>
</organism>
<feature type="region of interest" description="Disordered" evidence="4">
    <location>
        <begin position="1669"/>
        <end position="1736"/>
    </location>
</feature>
<sequence length="1736" mass="188475">MAAPALTSCRPQHVTQPARHGTGPLAEAAVWKACYLNARSSNHWGTRLGVTGLSELTESSKVHNRGVCTLTGTHSKHKQSAACCSDWPAFKASGVSYPGVHGPPWSALRGASTFSTAGVNKGRRREGGFAKVGRSVVASEVETRSPSRAARVPRAKLKRDLTNPTSEDPASKGNGLPQASSLRGERVGQSPLEQRRRVDRKEEAGAPVGEPKAQRVRSTAGQGVSGAGGGREGGSGLPGNHRRGNSTANSPHESRQNGVDERFKSDGAAEGSDGKIGSAEYGVRRSDAEAGEDGSEIGLAKSRGVVERNPEVRERLQMLRSKYLKSAPAGRGDDLSGVRDQNGVSGQPGVSGQNGVSIQSGVTGQNRVSGGVAKGRGAVLLEVLRRNREEAARRDAVGGPGDGVPEGEMGENTAIVQARREQNRGNDWQDSIRRGADLGKARTDATNGRGDTAGESAERGARSEGLARKNVRTATPELGSLGGTETRVKARTSNQGAPNLSRWTQENGKAHVGFAGPDREWGASESRQSTPRKKEQGPRLGPMERGWEVSRPKSRGSADVRLTGASSARVKEEGDQERRARSREEGRPVAVTQPPSSVRDSRAVPGAKRADVTVTSASVTASPRDKVGSDVSTTSASGAAPRSRSIGGPGVTTGRAVGGGRGGGSLAKSVRASRGEGDVSMTSSAAGKSGDPVDDALEMARRMFGRVKGSEVGRGLGQPGTGLTKKSEGKTTTVDVDRRSVRGGKEGSVLRGRSVAAEEGANQVKQGSEGQDGKSGDWQRTEWRAGPRKGGVNAAAEEGRNYEDDSDEGLFAPEEEDEELDVDDGGEERELSAEELAEENAERAQFTAEELESGRELEYSGLPISLGAEAEEALAAQFGVEGLSGSEAGLGEGLDGVEEGLNGPGESSEGFAEDFRERDTEEGAEEWETDEESAGGADTESGTNEGDEQTGAPLGKRSKVLAMLEEVWGADDEGGEETGDKAVRFETRGPQKPAIRVRVLAEEENVSLESLTPLERARILFRGGKPTLGESRESPPGEEEDGAERAPARVTSPKWRQPSAEAERDPPRVLESSRRKVTTSSAQRKRLGQKVKKVEPLTTRAQVIERVKQLARDTLHEFLQMRLADRLRVDYIVNHCPKFLARQVLLPLAQSQNRSTPPEKQLRALVFGLSGTQLVTAYEEALEITDEQKGLAKRVLASHLHVHRYMEKGMAENIAENCPIFLVEGVIVPASTIPFEALSVVQRFHLKMRWRRKQRRPIPRSKNGDPVRDAELAMTYVLCNTKRKKLTWAFFEALGMPEADVIRARNKMRPGVSLTNLARVVTWLRTELELTSADLQAVIRQSPLLMAHSVESLEARKAFFLRKRIGVSEKTQREWLLKYPRMFTRPVESSLIPLVYGLIDEFGIGDAPELLRKYPRVFANNTWAQLQIKVGGLIDVGCTPADVSRLFAAADNGVSQDVLCNGLDRRIPPLAKLLRKNGLTEREVANVVVSEVPLLAVDLKEIERRLHFLLRDMERSPREIGAFPACLKYPVEARLQRLGYVSRYGFGEGLGLAELLNPDDREWQEMKKAWRGVGQHPASVPSKKNDADRAEELLAQWEEENEEDPEVKELVKMEEEGLVLMDPIKFRPRKRNRIPIPKVYNIYEQNRIRKPKDPDYTVKMLEKRLALALGEEPPTRGEENGSATEPGVVKKKKVVRVRGLVVKKRNQVKGKSPRKKKGKKAPKQPNTLFPGVEKMF</sequence>
<gene>
    <name evidence="5" type="ORF">KFL_007440030</name>
</gene>
<feature type="region of interest" description="Disordered" evidence="4">
    <location>
        <begin position="884"/>
        <end position="991"/>
    </location>
</feature>
<dbReference type="OrthoDB" id="637682at2759"/>
<name>A0A1Y1IKK7_KLENI</name>
<dbReference type="Proteomes" id="UP000054558">
    <property type="component" value="Unassembled WGS sequence"/>
</dbReference>
<dbReference type="STRING" id="105231.A0A1Y1IKK7"/>
<dbReference type="InterPro" id="IPR038538">
    <property type="entry name" value="MTERF_sf"/>
</dbReference>
<evidence type="ECO:0000256" key="3">
    <source>
        <dbReference type="ARBA" id="ARBA00022946"/>
    </source>
</evidence>
<dbReference type="PANTHER" id="PTHR13068">
    <property type="entry name" value="CGI-12 PROTEIN-RELATED"/>
    <property type="match status" value="1"/>
</dbReference>
<feature type="compositionally biased region" description="Basic and acidic residues" evidence="4">
    <location>
        <begin position="569"/>
        <end position="587"/>
    </location>
</feature>
<evidence type="ECO:0000256" key="1">
    <source>
        <dbReference type="ARBA" id="ARBA00007692"/>
    </source>
</evidence>
<accession>A0A1Y1IKK7</accession>
<dbReference type="SMART" id="SM00733">
    <property type="entry name" value="Mterf"/>
    <property type="match status" value="5"/>
</dbReference>
<feature type="compositionally biased region" description="Acidic residues" evidence="4">
    <location>
        <begin position="922"/>
        <end position="933"/>
    </location>
</feature>
<evidence type="ECO:0000313" key="6">
    <source>
        <dbReference type="Proteomes" id="UP000054558"/>
    </source>
</evidence>
<feature type="compositionally biased region" description="Gly residues" evidence="4">
    <location>
        <begin position="647"/>
        <end position="665"/>
    </location>
</feature>
<feature type="compositionally biased region" description="Acidic residues" evidence="4">
    <location>
        <begin position="804"/>
        <end position="839"/>
    </location>
</feature>
<feature type="region of interest" description="Disordered" evidence="4">
    <location>
        <begin position="1025"/>
        <end position="1092"/>
    </location>
</feature>
<feature type="compositionally biased region" description="Basic and acidic residues" evidence="4">
    <location>
        <begin position="193"/>
        <end position="204"/>
    </location>
</feature>